<feature type="compositionally biased region" description="Acidic residues" evidence="1">
    <location>
        <begin position="29"/>
        <end position="50"/>
    </location>
</feature>
<feature type="compositionally biased region" description="Low complexity" evidence="1">
    <location>
        <begin position="57"/>
        <end position="68"/>
    </location>
</feature>
<feature type="compositionally biased region" description="Polar residues" evidence="1">
    <location>
        <begin position="216"/>
        <end position="240"/>
    </location>
</feature>
<protein>
    <submittedName>
        <fullName evidence="2">Uncharacterized protein</fullName>
    </submittedName>
</protein>
<comment type="caution">
    <text evidence="2">The sequence shown here is derived from an EMBL/GenBank/DDBJ whole genome shotgun (WGS) entry which is preliminary data.</text>
</comment>
<dbReference type="AlphaFoldDB" id="A0A5N5JG02"/>
<organism evidence="2 3">
    <name type="scientific">Salix brachista</name>
    <dbReference type="NCBI Taxonomy" id="2182728"/>
    <lineage>
        <taxon>Eukaryota</taxon>
        <taxon>Viridiplantae</taxon>
        <taxon>Streptophyta</taxon>
        <taxon>Embryophyta</taxon>
        <taxon>Tracheophyta</taxon>
        <taxon>Spermatophyta</taxon>
        <taxon>Magnoliopsida</taxon>
        <taxon>eudicotyledons</taxon>
        <taxon>Gunneridae</taxon>
        <taxon>Pentapetalae</taxon>
        <taxon>rosids</taxon>
        <taxon>fabids</taxon>
        <taxon>Malpighiales</taxon>
        <taxon>Salicaceae</taxon>
        <taxon>Saliceae</taxon>
        <taxon>Salix</taxon>
    </lineage>
</organism>
<name>A0A5N5JG02_9ROSI</name>
<dbReference type="EMBL" id="VDCV01000017">
    <property type="protein sequence ID" value="KAB5516275.1"/>
    <property type="molecule type" value="Genomic_DNA"/>
</dbReference>
<gene>
    <name evidence="2" type="ORF">DKX38_026923</name>
</gene>
<sequence>MGPRWTTQRQNRSPVDNTNASLDRVLEEGCSEDEELGEEQLDFSCSEEDYPPPSSPAPVASDLLASPTPVDPVPPARPKGATFTPSSSVQVDKPAVPPPVNGHSTGACSKGKAEARTVKKADPASVASKENGNDKGNVFTRFTPVADSLVDDPPAAAPPVESPPNATSPVDAPELDAPSIPSESCVAPDVQPRPQVTTASSEEWQPVRKRRHSSGNKRQTQTPSPADCNPTPQNNVSSKGKATAFPVDIAANKAPFCSTSVSAWMIGCPLAVSCEFVLLCLAGCFGVHGFCMVPHPCIDEPLLLGYLFCLPRHLSPLAMIG</sequence>
<proteinExistence type="predicted"/>
<reference evidence="3" key="1">
    <citation type="journal article" date="2019" name="Gigascience">
        <title>De novo genome assembly of the endangered Acer yangbiense, a plant species with extremely small populations endemic to Yunnan Province, China.</title>
        <authorList>
            <person name="Yang J."/>
            <person name="Wariss H.M."/>
            <person name="Tao L."/>
            <person name="Zhang R."/>
            <person name="Yun Q."/>
            <person name="Hollingsworth P."/>
            <person name="Dao Z."/>
            <person name="Luo G."/>
            <person name="Guo H."/>
            <person name="Ma Y."/>
            <person name="Sun W."/>
        </authorList>
    </citation>
    <scope>NUCLEOTIDE SEQUENCE [LARGE SCALE GENOMIC DNA]</scope>
    <source>
        <strain evidence="3">cv. br00</strain>
    </source>
</reference>
<evidence type="ECO:0000313" key="3">
    <source>
        <dbReference type="Proteomes" id="UP000326939"/>
    </source>
</evidence>
<feature type="compositionally biased region" description="Low complexity" evidence="1">
    <location>
        <begin position="144"/>
        <end position="154"/>
    </location>
</feature>
<feature type="compositionally biased region" description="Basic and acidic residues" evidence="1">
    <location>
        <begin position="111"/>
        <end position="122"/>
    </location>
</feature>
<feature type="region of interest" description="Disordered" evidence="1">
    <location>
        <begin position="1"/>
        <end position="240"/>
    </location>
</feature>
<feature type="compositionally biased region" description="Polar residues" evidence="1">
    <location>
        <begin position="1"/>
        <end position="21"/>
    </location>
</feature>
<keyword evidence="3" id="KW-1185">Reference proteome</keyword>
<feature type="compositionally biased region" description="Polar residues" evidence="1">
    <location>
        <begin position="194"/>
        <end position="203"/>
    </location>
</feature>
<accession>A0A5N5JG02</accession>
<evidence type="ECO:0000313" key="2">
    <source>
        <dbReference type="EMBL" id="KAB5516275.1"/>
    </source>
</evidence>
<evidence type="ECO:0000256" key="1">
    <source>
        <dbReference type="SAM" id="MobiDB-lite"/>
    </source>
</evidence>
<dbReference type="Proteomes" id="UP000326939">
    <property type="component" value="Chromosome 17"/>
</dbReference>